<name>A0A949K1Q6_9FIRM</name>
<evidence type="ECO:0000256" key="3">
    <source>
        <dbReference type="ARBA" id="ARBA00007186"/>
    </source>
</evidence>
<comment type="pathway">
    <text evidence="2">Glycan metabolism.</text>
</comment>
<dbReference type="PANTHER" id="PTHR43576">
    <property type="entry name" value="ALPHA-L-ARABINOFURANOSIDASE C-RELATED"/>
    <property type="match status" value="1"/>
</dbReference>
<comment type="subunit">
    <text evidence="4">Homohexamer; trimer of dimers.</text>
</comment>
<dbReference type="SMART" id="SM00813">
    <property type="entry name" value="Alpha-L-AF_C"/>
    <property type="match status" value="1"/>
</dbReference>
<keyword evidence="8" id="KW-0326">Glycosidase</keyword>
<keyword evidence="11" id="KW-1185">Reference proteome</keyword>
<dbReference type="GO" id="GO:0046373">
    <property type="term" value="P:L-arabinose metabolic process"/>
    <property type="evidence" value="ECO:0007669"/>
    <property type="project" value="InterPro"/>
</dbReference>
<gene>
    <name evidence="10" type="ORF">KTH89_14365</name>
</gene>
<evidence type="ECO:0000256" key="1">
    <source>
        <dbReference type="ARBA" id="ARBA00001462"/>
    </source>
</evidence>
<evidence type="ECO:0000259" key="9">
    <source>
        <dbReference type="SMART" id="SM00813"/>
    </source>
</evidence>
<dbReference type="RefSeq" id="WP_238722161.1">
    <property type="nucleotide sequence ID" value="NZ_JAHQCW010000024.1"/>
</dbReference>
<comment type="caution">
    <text evidence="10">The sequence shown here is derived from an EMBL/GenBank/DDBJ whole genome shotgun (WGS) entry which is preliminary data.</text>
</comment>
<dbReference type="PANTHER" id="PTHR43576:SF3">
    <property type="entry name" value="ALPHA-L-ARABINOFURANOSIDASE C"/>
    <property type="match status" value="1"/>
</dbReference>
<dbReference type="InterPro" id="IPR013780">
    <property type="entry name" value="Glyco_hydro_b"/>
</dbReference>
<dbReference type="Proteomes" id="UP000712157">
    <property type="component" value="Unassembled WGS sequence"/>
</dbReference>
<keyword evidence="6" id="KW-0378">Hydrolase</keyword>
<dbReference type="Gene3D" id="3.20.20.80">
    <property type="entry name" value="Glycosidases"/>
    <property type="match status" value="1"/>
</dbReference>
<dbReference type="EMBL" id="JAHQCW010000024">
    <property type="protein sequence ID" value="MBU9737727.1"/>
    <property type="molecule type" value="Genomic_DNA"/>
</dbReference>
<accession>A0A949K1Q6</accession>
<keyword evidence="7" id="KW-0119">Carbohydrate metabolism</keyword>
<dbReference type="SUPFAM" id="SSF51011">
    <property type="entry name" value="Glycosyl hydrolase domain"/>
    <property type="match status" value="1"/>
</dbReference>
<comment type="similarity">
    <text evidence="3">Belongs to the glycosyl hydrolase 51 family.</text>
</comment>
<dbReference type="Pfam" id="PF22848">
    <property type="entry name" value="ASD1_dom"/>
    <property type="match status" value="1"/>
</dbReference>
<proteinExistence type="inferred from homology"/>
<evidence type="ECO:0000313" key="10">
    <source>
        <dbReference type="EMBL" id="MBU9737727.1"/>
    </source>
</evidence>
<dbReference type="Gene3D" id="2.60.40.1180">
    <property type="entry name" value="Golgi alpha-mannosidase II"/>
    <property type="match status" value="1"/>
</dbReference>
<evidence type="ECO:0000256" key="8">
    <source>
        <dbReference type="ARBA" id="ARBA00023295"/>
    </source>
</evidence>
<feature type="domain" description="Alpha-L-arabinofuranosidase C-terminal" evidence="9">
    <location>
        <begin position="291"/>
        <end position="501"/>
    </location>
</feature>
<dbReference type="GO" id="GO:0046556">
    <property type="term" value="F:alpha-L-arabinofuranosidase activity"/>
    <property type="evidence" value="ECO:0007669"/>
    <property type="project" value="UniProtKB-EC"/>
</dbReference>
<evidence type="ECO:0000313" key="11">
    <source>
        <dbReference type="Proteomes" id="UP000712157"/>
    </source>
</evidence>
<dbReference type="GO" id="GO:0000272">
    <property type="term" value="P:polysaccharide catabolic process"/>
    <property type="evidence" value="ECO:0007669"/>
    <property type="project" value="TreeGrafter"/>
</dbReference>
<dbReference type="InterPro" id="IPR055235">
    <property type="entry name" value="ASD1_cat"/>
</dbReference>
<dbReference type="SUPFAM" id="SSF51445">
    <property type="entry name" value="(Trans)glycosidases"/>
    <property type="match status" value="1"/>
</dbReference>
<evidence type="ECO:0000256" key="5">
    <source>
        <dbReference type="ARBA" id="ARBA00012670"/>
    </source>
</evidence>
<protein>
    <recommendedName>
        <fullName evidence="5">non-reducing end alpha-L-arabinofuranosidase</fullName>
        <ecNumber evidence="5">3.2.1.55</ecNumber>
    </recommendedName>
</protein>
<evidence type="ECO:0000256" key="2">
    <source>
        <dbReference type="ARBA" id="ARBA00004881"/>
    </source>
</evidence>
<comment type="catalytic activity">
    <reaction evidence="1">
        <text>Hydrolysis of terminal non-reducing alpha-L-arabinofuranoside residues in alpha-L-arabinosides.</text>
        <dbReference type="EC" id="3.2.1.55"/>
    </reaction>
</comment>
<dbReference type="InterPro" id="IPR017853">
    <property type="entry name" value="GH"/>
</dbReference>
<organism evidence="10 11">
    <name type="scientific">Diplocloster agilis</name>
    <dbReference type="NCBI Taxonomy" id="2850323"/>
    <lineage>
        <taxon>Bacteria</taxon>
        <taxon>Bacillati</taxon>
        <taxon>Bacillota</taxon>
        <taxon>Clostridia</taxon>
        <taxon>Lachnospirales</taxon>
        <taxon>Lachnospiraceae</taxon>
        <taxon>Diplocloster</taxon>
    </lineage>
</organism>
<dbReference type="AlphaFoldDB" id="A0A949K1Q6"/>
<sequence>MKSSKIILDRSYVVGKIDNRLFGSFVEHLGRCVYEGLYEPSHPLADELGFRKDVLDMVRDLGISLIRYPGGNFVSGFHWEDSVGPVSQRPRRLDLAWKTTESNEVGLHEFAAFCKKAGASLMYSVNLGTRGADDARNVVEYANHAGGTYWSDLRIKNGAEKPFGIPLWCLGNEMDAAWQTGQKSAQEYGRLARESAKVMKLVDPGIELVVCGSTGPVIETFGDWELTVLDECYDYVDYVSLHRYYENPEHDTASFLANTLDMEDFIHTVACICDTVKGKKHRKKKLNLSFDEWNVWYHTKGQDEELIAADRWGQALPLLQDVYNFEDALVVGLMLITLLKHADRIKISCLAQLVNVIAPIMTEKGGGTWAQTIFYPFMHVAKYAKDTDVLMTLIDTPLYDCKKYTSVPYLDGVAVMAVDAQTGACREVTLFCVSRDPDEEHTVTLDLRSFGSLSLKEHILLHHDNVNACNTQSDPFRVAPAPGPGGTVEDQTAVLRVPALSWNVFRFTACEQEFEQKPDK</sequence>
<evidence type="ECO:0000256" key="6">
    <source>
        <dbReference type="ARBA" id="ARBA00022801"/>
    </source>
</evidence>
<dbReference type="EC" id="3.2.1.55" evidence="5"/>
<evidence type="ECO:0000256" key="7">
    <source>
        <dbReference type="ARBA" id="ARBA00023277"/>
    </source>
</evidence>
<dbReference type="Pfam" id="PF06964">
    <property type="entry name" value="Alpha-L-AF_C"/>
    <property type="match status" value="1"/>
</dbReference>
<reference evidence="10" key="1">
    <citation type="submission" date="2021-06" db="EMBL/GenBank/DDBJ databases">
        <title>Description of novel taxa of the family Lachnospiraceae.</title>
        <authorList>
            <person name="Chaplin A.V."/>
            <person name="Sokolova S.R."/>
            <person name="Pikina A.P."/>
            <person name="Korzhanova M."/>
            <person name="Belova V."/>
            <person name="Korostin D."/>
            <person name="Efimov B.A."/>
        </authorList>
    </citation>
    <scope>NUCLEOTIDE SEQUENCE</scope>
    <source>
        <strain evidence="10">ASD5720</strain>
    </source>
</reference>
<dbReference type="InterPro" id="IPR010720">
    <property type="entry name" value="Alpha-L-AF_C"/>
</dbReference>
<evidence type="ECO:0000256" key="4">
    <source>
        <dbReference type="ARBA" id="ARBA00011165"/>
    </source>
</evidence>